<evidence type="ECO:0000256" key="4">
    <source>
        <dbReference type="SAM" id="SignalP"/>
    </source>
</evidence>
<comment type="subcellular location">
    <subcellularLocation>
        <location evidence="1">Periplasm</location>
    </subcellularLocation>
</comment>
<dbReference type="SUPFAM" id="SSF53850">
    <property type="entry name" value="Periplasmic binding protein-like II"/>
    <property type="match status" value="1"/>
</dbReference>
<protein>
    <submittedName>
        <fullName evidence="5">Extracellular solute-binding protein</fullName>
    </submittedName>
</protein>
<keyword evidence="3" id="KW-0574">Periplasm</keyword>
<evidence type="ECO:0000256" key="3">
    <source>
        <dbReference type="ARBA" id="ARBA00022764"/>
    </source>
</evidence>
<keyword evidence="6" id="KW-1185">Reference proteome</keyword>
<dbReference type="Gene3D" id="3.40.190.10">
    <property type="entry name" value="Periplasmic binding protein-like II"/>
    <property type="match status" value="2"/>
</dbReference>
<evidence type="ECO:0000256" key="1">
    <source>
        <dbReference type="ARBA" id="ARBA00004418"/>
    </source>
</evidence>
<dbReference type="Proteomes" id="UP001222118">
    <property type="component" value="Chromosome"/>
</dbReference>
<dbReference type="PANTHER" id="PTHR43649">
    <property type="entry name" value="ARABINOSE-BINDING PROTEIN-RELATED"/>
    <property type="match status" value="1"/>
</dbReference>
<keyword evidence="4" id="KW-0732">Signal</keyword>
<accession>A0ABY7Z1T8</accession>
<evidence type="ECO:0000313" key="6">
    <source>
        <dbReference type="Proteomes" id="UP001222118"/>
    </source>
</evidence>
<comment type="similarity">
    <text evidence="2">Belongs to the bacterial solute-binding protein 1 family.</text>
</comment>
<gene>
    <name evidence="5" type="ORF">PSQ90_05830</name>
</gene>
<evidence type="ECO:0000256" key="2">
    <source>
        <dbReference type="ARBA" id="ARBA00008520"/>
    </source>
</evidence>
<reference evidence="5 6" key="1">
    <citation type="submission" date="2023-02" db="EMBL/GenBank/DDBJ databases">
        <title>Devosia chondri sp. nov., isolated from the phycosphere of marine algae.</title>
        <authorList>
            <person name="Kim J.M."/>
            <person name="Lee J.K."/>
            <person name="Choi B.J."/>
            <person name="Bayburt H."/>
            <person name="Jeon C.O."/>
        </authorList>
    </citation>
    <scope>NUCLEOTIDE SEQUENCE [LARGE SCALE GENOMIC DNA]</scope>
    <source>
        <strain evidence="5 6">G2-5</strain>
    </source>
</reference>
<dbReference type="EMBL" id="CP118247">
    <property type="protein sequence ID" value="WDR06960.1"/>
    <property type="molecule type" value="Genomic_DNA"/>
</dbReference>
<name>A0ABY7Z1T8_9HYPH</name>
<dbReference type="InterPro" id="IPR050490">
    <property type="entry name" value="Bact_solute-bd_prot1"/>
</dbReference>
<feature type="signal peptide" evidence="4">
    <location>
        <begin position="1"/>
        <end position="25"/>
    </location>
</feature>
<organism evidence="5 6">
    <name type="scientific">Devosia rhodophyticola</name>
    <dbReference type="NCBI Taxonomy" id="3026423"/>
    <lineage>
        <taxon>Bacteria</taxon>
        <taxon>Pseudomonadati</taxon>
        <taxon>Pseudomonadota</taxon>
        <taxon>Alphaproteobacteria</taxon>
        <taxon>Hyphomicrobiales</taxon>
        <taxon>Devosiaceae</taxon>
        <taxon>Devosia</taxon>
    </lineage>
</organism>
<proteinExistence type="inferred from homology"/>
<feature type="chain" id="PRO_5045190265" evidence="4">
    <location>
        <begin position="26"/>
        <end position="423"/>
    </location>
</feature>
<evidence type="ECO:0000313" key="5">
    <source>
        <dbReference type="EMBL" id="WDR06960.1"/>
    </source>
</evidence>
<dbReference type="InterPro" id="IPR006059">
    <property type="entry name" value="SBP"/>
</dbReference>
<dbReference type="RefSeq" id="WP_282212473.1">
    <property type="nucleotide sequence ID" value="NZ_CP118247.1"/>
</dbReference>
<sequence length="423" mass="45613">MSKRTGFLGALLLGTALTFGSTAMAEEAELWHFFSSGSEAEGLEALMAVTNGINSDQPITSRVFPGNILEMRRAIQTSLMGGNPPAAYGSGFGYELKIFADAGHLRPLDDVWERIRGDEIFPEGVKRVTMVDGHPMGIPFDLSLINNIFFNKKVLEDNGVEVPTDWDSLVAACDALRDAGVQPLANAGGPYWSMYNFYPALISTVGVDGYYALADGSMSFDSPEFREALDLFRNTLVSCYAENWSGKSWTQSGDDLVNGDVGMFMMGMWLGGYMRQAGFEPEVDFDFFPAPGTENLAIFQMDLFAIPAGTGPATEAGVAFAEAAASTAAQAAFTVPKGSIAPNLEVDPSIYDAVGAKASAELKNAEAVLPNLVFMLPTNLGTELGVQLERFAIDPSEETENEMITTLEALRVELQAENAFVKW</sequence>
<dbReference type="Pfam" id="PF13416">
    <property type="entry name" value="SBP_bac_8"/>
    <property type="match status" value="1"/>
</dbReference>